<feature type="compositionally biased region" description="Polar residues" evidence="2">
    <location>
        <begin position="1055"/>
        <end position="1070"/>
    </location>
</feature>
<sequence length="1324" mass="146810">MPDSLPSDLGVPLVKKWLSQQVAIEAEPDARAVETETDPSSEKGISTLLCESCVSELVYCENAVQKLEYVGAEQKRKWRDVRIRFRLFGGSFEGGKLETCLDDDETLSLLLSSLRSIALVFTSGLLPSKVVKAINQALISSAGPILHLRRLSGNLADPLRRLVEDASGVLLQDDESAESTDTDAQEEPASREGLLGRALSIICHHVDMLMDLLPSLERMYRLKHSTMSKPALAISFHTSSAAATYINNIRDKFPLASLELINRLGEANWQRHERLRGRSVIEAIHPASKPFAPQSIFKDSALGTSISAPTLREGSVASHSSFASTVEGGADKRTMLRVPPMPDWTATDECPFCEQAVYFTSRRDWKMHVFADLEAYICTVPGCRSMFTSYATRKSWASHEINAHLVDFAYRCHICGVMVRNQQIFADHLRSMHPSRETNTAVVMKQAQMQVEPDFTTCVCRLCNVSEFRDARAYATHVGQHLEQIALITLPDTTGDEGSGEDDRSNETDASSIVDQVQPISERSPAALSNQQKATVEMPEVLDRSRGQSGSTQKVDKTSSKGPAVRDHHSNVWSFSNHTEKQASRKIRSQKPEGEVRSFFDCWCKKYNPASHDEGATLRWKHVRALKRSTHFKQHRQEGDVSFSLWQQVSNYNINETQGLAAEIAAWQACCVILFPHLAHRQHELNPWLNEPLLPDGQDPRGTQLDRKLSSDDIAVVTSNLDHQTQKQPDILFSEGHSVVTQKADNFASNGLGNDEEQAYGPLSSGHLPAVTQIANKLRQQYPNMSEEEIQRASTAQIQTWQRQKRQQQQQQQQNPPSQEALNAAIRAMNAGAQASINAMGSSGFPQGQGMPQPTPKQILQYEAQRMRLLAAQQAQQQQQRADGPTPDHAYQRSLGQVFPDQFSRQPQPMSGPEIGHQQATMTRHSQTASQDYTSSLIQNPREQSPFRPGSRLSPDDFVGRQASLSKDPLSVSPGELMLDEHDVDESAAPTFLDPFGSQSQRIPSGLSNYHFPKFNAEPLIPMVDHPLVSQQSRDSTPPGSNLGSRRSNGKHQEPSGTGTTIATPGTSSPGPFDDYFRKLEPTDSPFHNDQSDNVSDAPNMDQQDMFNSGLPYDDEYSQAVTSNDWHQNYSLDPLYTIPPPRTVLPADLSRRSSPHNDRPYNDMPPVDNPGSRTRDSMVVNSSEIVSSDPIDSPLDSSYFSRPFKAVTAYSQEVSSQKVSDNHDNTPIRPVGDTTSYQYQDLGTMGLHRKSFFEVSESDGAGNDDAEYPHLDFDSASNDLLRGVISSEVRDVLTNVTKKLSTDEGDASESNTVDYKGKGRAEAE</sequence>
<dbReference type="Pfam" id="PF26082">
    <property type="entry name" value="zf-C2H2_AcuF"/>
    <property type="match status" value="1"/>
</dbReference>
<dbReference type="GO" id="GO:0008270">
    <property type="term" value="F:zinc ion binding"/>
    <property type="evidence" value="ECO:0007669"/>
    <property type="project" value="UniProtKB-KW"/>
</dbReference>
<dbReference type="OrthoDB" id="4120942at2759"/>
<reference evidence="4 5" key="1">
    <citation type="submission" date="2015-06" db="EMBL/GenBank/DDBJ databases">
        <title>Draft genome of the ant-associated black yeast Phialophora attae CBS 131958.</title>
        <authorList>
            <person name="Moreno L.F."/>
            <person name="Stielow B.J."/>
            <person name="de Hoog S."/>
            <person name="Vicente V.A."/>
            <person name="Weiss V.A."/>
            <person name="de Vries M."/>
            <person name="Cruz L.M."/>
            <person name="Souza E.M."/>
        </authorList>
    </citation>
    <scope>NUCLEOTIDE SEQUENCE [LARGE SCALE GENOMIC DNA]</scope>
    <source>
        <strain evidence="4 5">CBS 131958</strain>
    </source>
</reference>
<dbReference type="PANTHER" id="PTHR35391">
    <property type="entry name" value="C2H2-TYPE DOMAIN-CONTAINING PROTEIN-RELATED"/>
    <property type="match status" value="1"/>
</dbReference>
<dbReference type="EMBL" id="LFJN01000013">
    <property type="protein sequence ID" value="KPI40207.1"/>
    <property type="molecule type" value="Genomic_DNA"/>
</dbReference>
<feature type="compositionally biased region" description="Polar residues" evidence="2">
    <location>
        <begin position="1029"/>
        <end position="1047"/>
    </location>
</feature>
<feature type="compositionally biased region" description="Basic and acidic residues" evidence="2">
    <location>
        <begin position="1315"/>
        <end position="1324"/>
    </location>
</feature>
<dbReference type="VEuPathDB" id="FungiDB:AB675_11539"/>
<name>A0A0N1P0L5_9EURO</name>
<feature type="region of interest" description="Disordered" evidence="2">
    <location>
        <begin position="1029"/>
        <end position="1115"/>
    </location>
</feature>
<dbReference type="SMART" id="SM00355">
    <property type="entry name" value="ZnF_C2H2"/>
    <property type="match status" value="3"/>
</dbReference>
<dbReference type="InterPro" id="IPR013087">
    <property type="entry name" value="Znf_C2H2_type"/>
</dbReference>
<dbReference type="RefSeq" id="XP_018000170.1">
    <property type="nucleotide sequence ID" value="XM_018140396.1"/>
</dbReference>
<feature type="compositionally biased region" description="Polar residues" evidence="2">
    <location>
        <begin position="508"/>
        <end position="534"/>
    </location>
</feature>
<evidence type="ECO:0000313" key="4">
    <source>
        <dbReference type="EMBL" id="KPI40207.1"/>
    </source>
</evidence>
<feature type="region of interest" description="Disordered" evidence="2">
    <location>
        <begin position="1298"/>
        <end position="1324"/>
    </location>
</feature>
<keyword evidence="1" id="KW-0863">Zinc-finger</keyword>
<evidence type="ECO:0000256" key="1">
    <source>
        <dbReference type="PROSITE-ProRule" id="PRU00042"/>
    </source>
</evidence>
<keyword evidence="1" id="KW-0479">Metal-binding</keyword>
<keyword evidence="1" id="KW-0862">Zinc</keyword>
<organism evidence="4 5">
    <name type="scientific">Cyphellophora attinorum</name>
    <dbReference type="NCBI Taxonomy" id="1664694"/>
    <lineage>
        <taxon>Eukaryota</taxon>
        <taxon>Fungi</taxon>
        <taxon>Dikarya</taxon>
        <taxon>Ascomycota</taxon>
        <taxon>Pezizomycotina</taxon>
        <taxon>Eurotiomycetes</taxon>
        <taxon>Chaetothyriomycetidae</taxon>
        <taxon>Chaetothyriales</taxon>
        <taxon>Cyphellophoraceae</taxon>
        <taxon>Cyphellophora</taxon>
    </lineage>
</organism>
<dbReference type="InterPro" id="IPR058925">
    <property type="entry name" value="zf-C2H2_AcuF"/>
</dbReference>
<dbReference type="PROSITE" id="PS50157">
    <property type="entry name" value="ZINC_FINGER_C2H2_2"/>
    <property type="match status" value="1"/>
</dbReference>
<evidence type="ECO:0000259" key="3">
    <source>
        <dbReference type="PROSITE" id="PS50157"/>
    </source>
</evidence>
<feature type="compositionally biased region" description="Polar residues" evidence="2">
    <location>
        <begin position="1086"/>
        <end position="1107"/>
    </location>
</feature>
<evidence type="ECO:0000256" key="2">
    <source>
        <dbReference type="SAM" id="MobiDB-lite"/>
    </source>
</evidence>
<dbReference type="PROSITE" id="PS00028">
    <property type="entry name" value="ZINC_FINGER_C2H2_1"/>
    <property type="match status" value="1"/>
</dbReference>
<dbReference type="PANTHER" id="PTHR35391:SF7">
    <property type="entry name" value="C2H2-TYPE DOMAIN-CONTAINING PROTEIN"/>
    <property type="match status" value="1"/>
</dbReference>
<feature type="region of interest" description="Disordered" evidence="2">
    <location>
        <begin position="1142"/>
        <end position="1176"/>
    </location>
</feature>
<dbReference type="GeneID" id="28732277"/>
<feature type="compositionally biased region" description="Basic and acidic residues" evidence="2">
    <location>
        <begin position="1149"/>
        <end position="1161"/>
    </location>
</feature>
<protein>
    <recommendedName>
        <fullName evidence="3">C2H2-type domain-containing protein</fullName>
    </recommendedName>
</protein>
<feature type="compositionally biased region" description="Low complexity" evidence="2">
    <location>
        <begin position="797"/>
        <end position="814"/>
    </location>
</feature>
<feature type="region of interest" description="Disordered" evidence="2">
    <location>
        <begin position="786"/>
        <end position="820"/>
    </location>
</feature>
<evidence type="ECO:0000313" key="5">
    <source>
        <dbReference type="Proteomes" id="UP000038010"/>
    </source>
</evidence>
<gene>
    <name evidence="4" type="ORF">AB675_11539</name>
</gene>
<proteinExistence type="predicted"/>
<feature type="domain" description="C2H2-type" evidence="3">
    <location>
        <begin position="410"/>
        <end position="438"/>
    </location>
</feature>
<comment type="caution">
    <text evidence="4">The sequence shown here is derived from an EMBL/GenBank/DDBJ whole genome shotgun (WGS) entry which is preliminary data.</text>
</comment>
<feature type="compositionally biased region" description="Basic and acidic residues" evidence="2">
    <location>
        <begin position="554"/>
        <end position="570"/>
    </location>
</feature>
<dbReference type="STRING" id="1664694.A0A0N1P0L5"/>
<feature type="compositionally biased region" description="Polar residues" evidence="2">
    <location>
        <begin position="918"/>
        <end position="943"/>
    </location>
</feature>
<feature type="region of interest" description="Disordered" evidence="2">
    <location>
        <begin position="870"/>
        <end position="975"/>
    </location>
</feature>
<accession>A0A0N1P0L5</accession>
<keyword evidence="5" id="KW-1185">Reference proteome</keyword>
<dbReference type="Proteomes" id="UP000038010">
    <property type="component" value="Unassembled WGS sequence"/>
</dbReference>
<feature type="compositionally biased region" description="Low complexity" evidence="2">
    <location>
        <begin position="870"/>
        <end position="882"/>
    </location>
</feature>
<feature type="region of interest" description="Disordered" evidence="2">
    <location>
        <begin position="489"/>
        <end position="590"/>
    </location>
</feature>